<name>A0A6I1GIM1_9BIFI</name>
<accession>A0A6I1GIM1</accession>
<keyword evidence="2" id="KW-0472">Membrane</keyword>
<evidence type="ECO:0000313" key="3">
    <source>
        <dbReference type="EMBL" id="KAB7791445.1"/>
    </source>
</evidence>
<protein>
    <submittedName>
        <fullName evidence="3">Uncharacterized protein</fullName>
    </submittedName>
</protein>
<organism evidence="3 4">
    <name type="scientific">Bifidobacterium leontopitheci</name>
    <dbReference type="NCBI Taxonomy" id="2650774"/>
    <lineage>
        <taxon>Bacteria</taxon>
        <taxon>Bacillati</taxon>
        <taxon>Actinomycetota</taxon>
        <taxon>Actinomycetes</taxon>
        <taxon>Bifidobacteriales</taxon>
        <taxon>Bifidobacteriaceae</taxon>
        <taxon>Bifidobacterium</taxon>
    </lineage>
</organism>
<evidence type="ECO:0000313" key="4">
    <source>
        <dbReference type="Proteomes" id="UP000441772"/>
    </source>
</evidence>
<keyword evidence="4" id="KW-1185">Reference proteome</keyword>
<keyword evidence="2" id="KW-1133">Transmembrane helix</keyword>
<sequence>MDNTILGILFFAAIVAIAVVWQWLENKADAAMNRNVFNRKTYREQQEITGREFRYPCTADWSDIRPLLNVSPFDDKLEVTKDQPNGIQWAYHAIHLRTVGGSEFTAYLVLNQQFHRAEFGFINWTTVDDVVRNIDEMKTLKSWVEDVVEQANRNARQKAAAANTAAAAATTTPAPAAGSGTAPAVPLPPRP</sequence>
<dbReference type="EMBL" id="WBVT01000001">
    <property type="protein sequence ID" value="KAB7791445.1"/>
    <property type="molecule type" value="Genomic_DNA"/>
</dbReference>
<dbReference type="Proteomes" id="UP000441772">
    <property type="component" value="Unassembled WGS sequence"/>
</dbReference>
<feature type="region of interest" description="Disordered" evidence="1">
    <location>
        <begin position="158"/>
        <end position="191"/>
    </location>
</feature>
<gene>
    <name evidence="3" type="ORF">F7D09_0120</name>
</gene>
<evidence type="ECO:0000256" key="2">
    <source>
        <dbReference type="SAM" id="Phobius"/>
    </source>
</evidence>
<reference evidence="3 4" key="1">
    <citation type="submission" date="2019-09" db="EMBL/GenBank/DDBJ databases">
        <title>Characterization of the phylogenetic diversity of two novel species belonging to the genus Bifidobacterium: Bifidobacterium cebidarum sp. nov. and Bifidobacterium leontopitheci sp. nov.</title>
        <authorList>
            <person name="Lugli G.A."/>
            <person name="Duranti S."/>
            <person name="Milani C."/>
            <person name="Turroni F."/>
            <person name="Ventura M."/>
        </authorList>
    </citation>
    <scope>NUCLEOTIDE SEQUENCE [LARGE SCALE GENOMIC DNA]</scope>
    <source>
        <strain evidence="3 4">LMG 31471</strain>
    </source>
</reference>
<keyword evidence="2" id="KW-0812">Transmembrane</keyword>
<comment type="caution">
    <text evidence="3">The sequence shown here is derived from an EMBL/GenBank/DDBJ whole genome shotgun (WGS) entry which is preliminary data.</text>
</comment>
<feature type="transmembrane region" description="Helical" evidence="2">
    <location>
        <begin position="6"/>
        <end position="24"/>
    </location>
</feature>
<evidence type="ECO:0000256" key="1">
    <source>
        <dbReference type="SAM" id="MobiDB-lite"/>
    </source>
</evidence>
<dbReference type="RefSeq" id="WP_152233498.1">
    <property type="nucleotide sequence ID" value="NZ_JBHSKZ010000064.1"/>
</dbReference>
<dbReference type="AlphaFoldDB" id="A0A6I1GIM1"/>
<proteinExistence type="predicted"/>
<feature type="compositionally biased region" description="Low complexity" evidence="1">
    <location>
        <begin position="159"/>
        <end position="184"/>
    </location>
</feature>